<dbReference type="AlphaFoldDB" id="A0A4Y7LA36"/>
<accession>A0A4Y7LA36</accession>
<evidence type="ECO:0000313" key="1">
    <source>
        <dbReference type="EMBL" id="RZC81510.1"/>
    </source>
</evidence>
<dbReference type="Gramene" id="RZC81510">
    <property type="protein sequence ID" value="RZC81510"/>
    <property type="gene ID" value="C5167_044080"/>
</dbReference>
<keyword evidence="2" id="KW-1185">Reference proteome</keyword>
<sequence length="139" mass="15586">MTPTSSLSPVSFGFQFAFIKNIENPNPYYERSSFFSPSLLLFSLSCPQLAPQLAKPPPPSPRATSPEMAGKCKGSFSTFRNVDGRIVTSADDECYQQFLFKNMLWCVLHTTDFSDGELKEELFCVPIASIEIPEYYLSC</sequence>
<protein>
    <submittedName>
        <fullName evidence="1">Uncharacterized protein</fullName>
    </submittedName>
</protein>
<evidence type="ECO:0000313" key="2">
    <source>
        <dbReference type="Proteomes" id="UP000316621"/>
    </source>
</evidence>
<organism evidence="1 2">
    <name type="scientific">Papaver somniferum</name>
    <name type="common">Opium poppy</name>
    <dbReference type="NCBI Taxonomy" id="3469"/>
    <lineage>
        <taxon>Eukaryota</taxon>
        <taxon>Viridiplantae</taxon>
        <taxon>Streptophyta</taxon>
        <taxon>Embryophyta</taxon>
        <taxon>Tracheophyta</taxon>
        <taxon>Spermatophyta</taxon>
        <taxon>Magnoliopsida</taxon>
        <taxon>Ranunculales</taxon>
        <taxon>Papaveraceae</taxon>
        <taxon>Papaveroideae</taxon>
        <taxon>Papaver</taxon>
    </lineage>
</organism>
<name>A0A4Y7LA36_PAPSO</name>
<dbReference type="EMBL" id="CM010724">
    <property type="protein sequence ID" value="RZC81510.1"/>
    <property type="molecule type" value="Genomic_DNA"/>
</dbReference>
<dbReference type="Proteomes" id="UP000316621">
    <property type="component" value="Chromosome 10"/>
</dbReference>
<gene>
    <name evidence="1" type="ORF">C5167_044080</name>
</gene>
<proteinExistence type="predicted"/>
<reference evidence="1 2" key="1">
    <citation type="journal article" date="2018" name="Science">
        <title>The opium poppy genome and morphinan production.</title>
        <authorList>
            <person name="Guo L."/>
            <person name="Winzer T."/>
            <person name="Yang X."/>
            <person name="Li Y."/>
            <person name="Ning Z."/>
            <person name="He Z."/>
            <person name="Teodor R."/>
            <person name="Lu Y."/>
            <person name="Bowser T.A."/>
            <person name="Graham I.A."/>
            <person name="Ye K."/>
        </authorList>
    </citation>
    <scope>NUCLEOTIDE SEQUENCE [LARGE SCALE GENOMIC DNA]</scope>
    <source>
        <strain evidence="2">cv. HN1</strain>
        <tissue evidence="1">Leaves</tissue>
    </source>
</reference>